<evidence type="ECO:0000256" key="3">
    <source>
        <dbReference type="ARBA" id="ARBA00009386"/>
    </source>
</evidence>
<keyword evidence="5" id="KW-0256">Endoplasmic reticulum</keyword>
<dbReference type="GO" id="GO:0008250">
    <property type="term" value="C:oligosaccharyltransferase complex"/>
    <property type="evidence" value="ECO:0007669"/>
    <property type="project" value="InterPro"/>
</dbReference>
<evidence type="ECO:0000256" key="1">
    <source>
        <dbReference type="ARBA" id="ARBA00004477"/>
    </source>
</evidence>
<evidence type="ECO:0000256" key="7">
    <source>
        <dbReference type="ARBA" id="ARBA00023136"/>
    </source>
</evidence>
<dbReference type="Proteomes" id="UP000230423">
    <property type="component" value="Unassembled WGS sequence"/>
</dbReference>
<gene>
    <name evidence="8" type="ORF">TELCIR_23573</name>
</gene>
<reference evidence="8 9" key="1">
    <citation type="submission" date="2015-09" db="EMBL/GenBank/DDBJ databases">
        <title>Draft genome of the parasitic nematode Teladorsagia circumcincta isolate WARC Sus (inbred).</title>
        <authorList>
            <person name="Mitreva M."/>
        </authorList>
    </citation>
    <scope>NUCLEOTIDE SEQUENCE [LARGE SCALE GENOMIC DNA]</scope>
    <source>
        <strain evidence="8 9">S</strain>
    </source>
</reference>
<keyword evidence="4" id="KW-0812">Transmembrane</keyword>
<dbReference type="UniPathway" id="UPA00378"/>
<name>A0A2G9TAP6_TELCI</name>
<keyword evidence="6" id="KW-1133">Transmembrane helix</keyword>
<keyword evidence="7" id="KW-0472">Membrane</keyword>
<protein>
    <submittedName>
        <fullName evidence="8">Uncharacterized protein</fullName>
    </submittedName>
</protein>
<evidence type="ECO:0000313" key="9">
    <source>
        <dbReference type="Proteomes" id="UP000230423"/>
    </source>
</evidence>
<dbReference type="EMBL" id="KZ389620">
    <property type="protein sequence ID" value="PIO55046.1"/>
    <property type="molecule type" value="Genomic_DNA"/>
</dbReference>
<accession>A0A2G9TAP6</accession>
<dbReference type="Pfam" id="PF02109">
    <property type="entry name" value="DAD"/>
    <property type="match status" value="1"/>
</dbReference>
<dbReference type="AlphaFoldDB" id="A0A2G9TAP6"/>
<evidence type="ECO:0000313" key="8">
    <source>
        <dbReference type="EMBL" id="PIO55046.1"/>
    </source>
</evidence>
<dbReference type="InterPro" id="IPR003038">
    <property type="entry name" value="DAD/Ost2"/>
</dbReference>
<comment type="subcellular location">
    <subcellularLocation>
        <location evidence="1">Endoplasmic reticulum membrane</location>
        <topology evidence="1">Multi-pass membrane protein</topology>
    </subcellularLocation>
</comment>
<organism evidence="8 9">
    <name type="scientific">Teladorsagia circumcincta</name>
    <name type="common">Brown stomach worm</name>
    <name type="synonym">Ostertagia circumcincta</name>
    <dbReference type="NCBI Taxonomy" id="45464"/>
    <lineage>
        <taxon>Eukaryota</taxon>
        <taxon>Metazoa</taxon>
        <taxon>Ecdysozoa</taxon>
        <taxon>Nematoda</taxon>
        <taxon>Chromadorea</taxon>
        <taxon>Rhabditida</taxon>
        <taxon>Rhabditina</taxon>
        <taxon>Rhabditomorpha</taxon>
        <taxon>Strongyloidea</taxon>
        <taxon>Trichostrongylidae</taxon>
        <taxon>Teladorsagia</taxon>
    </lineage>
</organism>
<evidence type="ECO:0000256" key="5">
    <source>
        <dbReference type="ARBA" id="ARBA00022824"/>
    </source>
</evidence>
<evidence type="ECO:0000256" key="6">
    <source>
        <dbReference type="ARBA" id="ARBA00022989"/>
    </source>
</evidence>
<keyword evidence="9" id="KW-1185">Reference proteome</keyword>
<comment type="pathway">
    <text evidence="2">Protein modification; protein glycosylation.</text>
</comment>
<feature type="non-terminal residue" evidence="8">
    <location>
        <position position="62"/>
    </location>
</feature>
<dbReference type="OrthoDB" id="445566at2759"/>
<comment type="similarity">
    <text evidence="3">Belongs to the DAD/OST2 family.</text>
</comment>
<proteinExistence type="inferred from homology"/>
<evidence type="ECO:0000256" key="2">
    <source>
        <dbReference type="ARBA" id="ARBA00004922"/>
    </source>
</evidence>
<evidence type="ECO:0000256" key="4">
    <source>
        <dbReference type="ARBA" id="ARBA00022692"/>
    </source>
</evidence>
<sequence>MYEAAKQFFSMNPYRSSNFGNNTMQAVHVLRKLYDDYQKSTPSRLKIIDAYMVYILLTGIAQ</sequence>